<comment type="similarity">
    <text evidence="2">Belongs to the phosphoglycerate mutase family. BPG-dependent PGAM subfamily.</text>
</comment>
<evidence type="ECO:0000256" key="4">
    <source>
        <dbReference type="ARBA" id="ARBA00022787"/>
    </source>
</evidence>
<comment type="catalytic activity">
    <reaction evidence="12">
        <text>O-phospho-L-threonyl-[protein] + H2O = L-threonyl-[protein] + phosphate</text>
        <dbReference type="Rhea" id="RHEA:47004"/>
        <dbReference type="Rhea" id="RHEA-COMP:11060"/>
        <dbReference type="Rhea" id="RHEA-COMP:11605"/>
        <dbReference type="ChEBI" id="CHEBI:15377"/>
        <dbReference type="ChEBI" id="CHEBI:30013"/>
        <dbReference type="ChEBI" id="CHEBI:43474"/>
        <dbReference type="ChEBI" id="CHEBI:61977"/>
        <dbReference type="EC" id="3.1.3.16"/>
    </reaction>
</comment>
<evidence type="ECO:0000256" key="6">
    <source>
        <dbReference type="ARBA" id="ARBA00037234"/>
    </source>
</evidence>
<dbReference type="GO" id="GO:0004722">
    <property type="term" value="F:protein serine/threonine phosphatase activity"/>
    <property type="evidence" value="ECO:0007669"/>
    <property type="project" value="UniProtKB-EC"/>
</dbReference>
<comment type="function">
    <text evidence="6">Displays phosphatase activity for serine/threonine residues, and dephosphorylates and activates Pk92B kinase. Has apparently no phosphoglycerate mutase activity.</text>
</comment>
<evidence type="ECO:0000256" key="5">
    <source>
        <dbReference type="ARBA" id="ARBA00022801"/>
    </source>
</evidence>
<accession>A0A087SYQ3</accession>
<dbReference type="AlphaFoldDB" id="A0A087SYQ3"/>
<comment type="subunit">
    <text evidence="7">Interacts with Pk92B/ASK1.</text>
</comment>
<dbReference type="GO" id="GO:0090141">
    <property type="term" value="P:positive regulation of mitochondrial fission"/>
    <property type="evidence" value="ECO:0007669"/>
    <property type="project" value="TreeGrafter"/>
</dbReference>
<dbReference type="InterPro" id="IPR029033">
    <property type="entry name" value="His_PPase_superfam"/>
</dbReference>
<organism evidence="13 14">
    <name type="scientific">Stegodyphus mimosarum</name>
    <name type="common">African social velvet spider</name>
    <dbReference type="NCBI Taxonomy" id="407821"/>
    <lineage>
        <taxon>Eukaryota</taxon>
        <taxon>Metazoa</taxon>
        <taxon>Ecdysozoa</taxon>
        <taxon>Arthropoda</taxon>
        <taxon>Chelicerata</taxon>
        <taxon>Arachnida</taxon>
        <taxon>Araneae</taxon>
        <taxon>Araneomorphae</taxon>
        <taxon>Entelegynae</taxon>
        <taxon>Eresoidea</taxon>
        <taxon>Eresidae</taxon>
        <taxon>Stegodyphus</taxon>
    </lineage>
</organism>
<evidence type="ECO:0000256" key="10">
    <source>
        <dbReference type="ARBA" id="ARBA00042520"/>
    </source>
</evidence>
<dbReference type="SUPFAM" id="SSF53254">
    <property type="entry name" value="Phosphoglycerate mutase-like"/>
    <property type="match status" value="1"/>
</dbReference>
<dbReference type="GO" id="GO:0005741">
    <property type="term" value="C:mitochondrial outer membrane"/>
    <property type="evidence" value="ECO:0007669"/>
    <property type="project" value="UniProtKB-SubCell"/>
</dbReference>
<comment type="catalytic activity">
    <reaction evidence="11">
        <text>O-phospho-L-seryl-[protein] + H2O = L-seryl-[protein] + phosphate</text>
        <dbReference type="Rhea" id="RHEA:20629"/>
        <dbReference type="Rhea" id="RHEA-COMP:9863"/>
        <dbReference type="Rhea" id="RHEA-COMP:11604"/>
        <dbReference type="ChEBI" id="CHEBI:15377"/>
        <dbReference type="ChEBI" id="CHEBI:29999"/>
        <dbReference type="ChEBI" id="CHEBI:43474"/>
        <dbReference type="ChEBI" id="CHEBI:83421"/>
        <dbReference type="EC" id="3.1.3.16"/>
    </reaction>
</comment>
<dbReference type="STRING" id="407821.A0A087SYQ3"/>
<evidence type="ECO:0000256" key="12">
    <source>
        <dbReference type="ARBA" id="ARBA00048336"/>
    </source>
</evidence>
<evidence type="ECO:0000256" key="9">
    <source>
        <dbReference type="ARBA" id="ARBA00040722"/>
    </source>
</evidence>
<evidence type="ECO:0000256" key="7">
    <source>
        <dbReference type="ARBA" id="ARBA00038605"/>
    </source>
</evidence>
<protein>
    <recommendedName>
        <fullName evidence="8">Serine/threonine-protein phosphatase PGAM5, mitochondrial</fullName>
        <ecNumber evidence="3">3.1.3.16</ecNumber>
    </recommendedName>
    <alternativeName>
        <fullName evidence="10">Phosphoglycerate mutase family member 5 homolog</fullName>
    </alternativeName>
    <alternativeName>
        <fullName evidence="9">Serine/threonine-protein phosphatase Pgam5, mitochondrial</fullName>
    </alternativeName>
</protein>
<dbReference type="Proteomes" id="UP000054359">
    <property type="component" value="Unassembled WGS sequence"/>
</dbReference>
<dbReference type="EC" id="3.1.3.16" evidence="3"/>
<keyword evidence="4" id="KW-0496">Mitochondrion</keyword>
<evidence type="ECO:0000313" key="14">
    <source>
        <dbReference type="Proteomes" id="UP000054359"/>
    </source>
</evidence>
<evidence type="ECO:0000313" key="13">
    <source>
        <dbReference type="EMBL" id="KFM57992.1"/>
    </source>
</evidence>
<dbReference type="EMBL" id="KK112563">
    <property type="protein sequence ID" value="KFM57992.1"/>
    <property type="molecule type" value="Genomic_DNA"/>
</dbReference>
<evidence type="ECO:0000256" key="1">
    <source>
        <dbReference type="ARBA" id="ARBA00004294"/>
    </source>
</evidence>
<keyword evidence="5" id="KW-0378">Hydrolase</keyword>
<dbReference type="Pfam" id="PF00300">
    <property type="entry name" value="His_Phos_1"/>
    <property type="match status" value="1"/>
</dbReference>
<keyword evidence="4" id="KW-1000">Mitochondrion outer membrane</keyword>
<feature type="non-terminal residue" evidence="13">
    <location>
        <position position="148"/>
    </location>
</feature>
<dbReference type="InterPro" id="IPR013078">
    <property type="entry name" value="His_Pase_superF_clade-1"/>
</dbReference>
<keyword evidence="14" id="KW-1185">Reference proteome</keyword>
<gene>
    <name evidence="13" type="ORF">X975_16247</name>
</gene>
<dbReference type="OrthoDB" id="2118094at2759"/>
<evidence type="ECO:0000256" key="11">
    <source>
        <dbReference type="ARBA" id="ARBA00047761"/>
    </source>
</evidence>
<dbReference type="CDD" id="cd07067">
    <property type="entry name" value="HP_PGM_like"/>
    <property type="match status" value="1"/>
</dbReference>
<dbReference type="InterPro" id="IPR051021">
    <property type="entry name" value="Mito_Ser/Thr_phosphatase"/>
</dbReference>
<keyword evidence="4" id="KW-0472">Membrane</keyword>
<name>A0A087SYQ3_STEMI</name>
<evidence type="ECO:0000256" key="8">
    <source>
        <dbReference type="ARBA" id="ARBA00039765"/>
    </source>
</evidence>
<dbReference type="PANTHER" id="PTHR20935">
    <property type="entry name" value="PHOSPHOGLYCERATE MUTASE-RELATED"/>
    <property type="match status" value="1"/>
</dbReference>
<dbReference type="PANTHER" id="PTHR20935:SF0">
    <property type="entry name" value="SERINE_THREONINE-PROTEIN PHOSPHATASE PGAM5, MITOCHONDRIAL"/>
    <property type="match status" value="1"/>
</dbReference>
<sequence>MATAYQLQSMNFPYEKIIHSSMTRAITTAKFLEHYLRAPMECCPFLNECIPISPDPIPAYLGFHHPREENIYLQLAYQSYFKCPEGNDVCDKYNIIVCHANVIRYFICRSLQIPPSMWIRFSLSHCSISWIQLYSDGTVRAKSIGDRG</sequence>
<reference evidence="13 14" key="1">
    <citation type="submission" date="2013-11" db="EMBL/GenBank/DDBJ databases">
        <title>Genome sequencing of Stegodyphus mimosarum.</title>
        <authorList>
            <person name="Bechsgaard J."/>
        </authorList>
    </citation>
    <scope>NUCLEOTIDE SEQUENCE [LARGE SCALE GENOMIC DNA]</scope>
</reference>
<evidence type="ECO:0000256" key="2">
    <source>
        <dbReference type="ARBA" id="ARBA00006717"/>
    </source>
</evidence>
<comment type="subcellular location">
    <subcellularLocation>
        <location evidence="1">Mitochondrion outer membrane</location>
    </subcellularLocation>
</comment>
<dbReference type="Gene3D" id="3.40.50.1240">
    <property type="entry name" value="Phosphoglycerate mutase-like"/>
    <property type="match status" value="1"/>
</dbReference>
<evidence type="ECO:0000256" key="3">
    <source>
        <dbReference type="ARBA" id="ARBA00013081"/>
    </source>
</evidence>
<proteinExistence type="inferred from homology"/>